<dbReference type="RefSeq" id="WP_022288297.1">
    <property type="nucleotide sequence ID" value="NZ_JAOQJZ010000001.1"/>
</dbReference>
<dbReference type="Pfam" id="PF01047">
    <property type="entry name" value="MarR"/>
    <property type="match status" value="1"/>
</dbReference>
<organism evidence="5 6">
    <name type="scientific">Hominimerdicola aceti</name>
    <dbReference type="NCBI Taxonomy" id="2981726"/>
    <lineage>
        <taxon>Bacteria</taxon>
        <taxon>Bacillati</taxon>
        <taxon>Bacillota</taxon>
        <taxon>Clostridia</taxon>
        <taxon>Eubacteriales</taxon>
        <taxon>Oscillospiraceae</taxon>
        <taxon>Hominimerdicola</taxon>
    </lineage>
</organism>
<dbReference type="InterPro" id="IPR036390">
    <property type="entry name" value="WH_DNA-bd_sf"/>
</dbReference>
<dbReference type="InterPro" id="IPR036388">
    <property type="entry name" value="WH-like_DNA-bd_sf"/>
</dbReference>
<feature type="domain" description="HTH marR-type" evidence="4">
    <location>
        <begin position="1"/>
        <end position="147"/>
    </location>
</feature>
<protein>
    <submittedName>
        <fullName evidence="5">MarR family transcriptional regulator</fullName>
    </submittedName>
</protein>
<dbReference type="SUPFAM" id="SSF46785">
    <property type="entry name" value="Winged helix' DNA-binding domain"/>
    <property type="match status" value="1"/>
</dbReference>
<gene>
    <name evidence="5" type="ORF">OCV57_01740</name>
</gene>
<proteinExistence type="predicted"/>
<dbReference type="SMART" id="SM00347">
    <property type="entry name" value="HTH_MARR"/>
    <property type="match status" value="1"/>
</dbReference>
<dbReference type="PANTHER" id="PTHR42756">
    <property type="entry name" value="TRANSCRIPTIONAL REGULATOR, MARR"/>
    <property type="match status" value="1"/>
</dbReference>
<accession>A0AAE3IE99</accession>
<keyword evidence="1" id="KW-0805">Transcription regulation</keyword>
<dbReference type="InterPro" id="IPR000835">
    <property type="entry name" value="HTH_MarR-typ"/>
</dbReference>
<evidence type="ECO:0000313" key="6">
    <source>
        <dbReference type="Proteomes" id="UP001208131"/>
    </source>
</evidence>
<evidence type="ECO:0000256" key="2">
    <source>
        <dbReference type="ARBA" id="ARBA00023125"/>
    </source>
</evidence>
<dbReference type="Proteomes" id="UP001208131">
    <property type="component" value="Unassembled WGS sequence"/>
</dbReference>
<evidence type="ECO:0000259" key="4">
    <source>
        <dbReference type="PROSITE" id="PS50995"/>
    </source>
</evidence>
<comment type="caution">
    <text evidence="5">The sequence shown here is derived from an EMBL/GenBank/DDBJ whole genome shotgun (WGS) entry which is preliminary data.</text>
</comment>
<dbReference type="PANTHER" id="PTHR42756:SF1">
    <property type="entry name" value="TRANSCRIPTIONAL REPRESSOR OF EMRAB OPERON"/>
    <property type="match status" value="1"/>
</dbReference>
<keyword evidence="2" id="KW-0238">DNA-binding</keyword>
<evidence type="ECO:0000256" key="1">
    <source>
        <dbReference type="ARBA" id="ARBA00023015"/>
    </source>
</evidence>
<dbReference type="Gene3D" id="1.10.10.10">
    <property type="entry name" value="Winged helix-like DNA-binding domain superfamily/Winged helix DNA-binding domain"/>
    <property type="match status" value="1"/>
</dbReference>
<reference evidence="5 6" key="1">
    <citation type="journal article" date="2021" name="ISME Commun">
        <title>Automated analysis of genomic sequences facilitates high-throughput and comprehensive description of bacteria.</title>
        <authorList>
            <person name="Hitch T.C.A."/>
        </authorList>
    </citation>
    <scope>NUCLEOTIDE SEQUENCE [LARGE SCALE GENOMIC DNA]</scope>
    <source>
        <strain evidence="5 6">Sanger_31</strain>
    </source>
</reference>
<keyword evidence="6" id="KW-1185">Reference proteome</keyword>
<dbReference type="EMBL" id="JAOQJZ010000001">
    <property type="protein sequence ID" value="MCU6704648.1"/>
    <property type="molecule type" value="Genomic_DNA"/>
</dbReference>
<sequence>MVDNVRRECIMSMYEIYPLSRKLVFDTFDKKKYDITRTQQIIMLSLCIEGTLTMSQLASKINTSNEQATRAVAQLVDKGFVIRMQNPDNRRVINIRLTDEAMRFMEKMKNEILDDILGKFSSVSDSDMKKMKDALVFINSILKKVLK</sequence>
<dbReference type="InterPro" id="IPR023187">
    <property type="entry name" value="Tscrpt_reg_MarR-type_CS"/>
</dbReference>
<dbReference type="GO" id="GO:0003677">
    <property type="term" value="F:DNA binding"/>
    <property type="evidence" value="ECO:0007669"/>
    <property type="project" value="UniProtKB-KW"/>
</dbReference>
<evidence type="ECO:0000256" key="3">
    <source>
        <dbReference type="ARBA" id="ARBA00023163"/>
    </source>
</evidence>
<keyword evidence="3" id="KW-0804">Transcription</keyword>
<evidence type="ECO:0000313" key="5">
    <source>
        <dbReference type="EMBL" id="MCU6704648.1"/>
    </source>
</evidence>
<dbReference type="PRINTS" id="PR00598">
    <property type="entry name" value="HTHMARR"/>
</dbReference>
<dbReference type="AlphaFoldDB" id="A0AAE3IE99"/>
<dbReference type="PROSITE" id="PS50995">
    <property type="entry name" value="HTH_MARR_2"/>
    <property type="match status" value="1"/>
</dbReference>
<name>A0AAE3IE99_9FIRM</name>
<dbReference type="PROSITE" id="PS01117">
    <property type="entry name" value="HTH_MARR_1"/>
    <property type="match status" value="1"/>
</dbReference>
<dbReference type="GO" id="GO:0003700">
    <property type="term" value="F:DNA-binding transcription factor activity"/>
    <property type="evidence" value="ECO:0007669"/>
    <property type="project" value="InterPro"/>
</dbReference>